<keyword evidence="3" id="KW-1185">Reference proteome</keyword>
<name>A0A8T0XDP9_PANVG</name>
<feature type="region of interest" description="Disordered" evidence="1">
    <location>
        <begin position="13"/>
        <end position="64"/>
    </location>
</feature>
<dbReference type="EMBL" id="CM029037">
    <property type="protein sequence ID" value="KAG2658169.1"/>
    <property type="molecule type" value="Genomic_DNA"/>
</dbReference>
<evidence type="ECO:0000256" key="1">
    <source>
        <dbReference type="SAM" id="MobiDB-lite"/>
    </source>
</evidence>
<feature type="compositionally biased region" description="Low complexity" evidence="1">
    <location>
        <begin position="102"/>
        <end position="113"/>
    </location>
</feature>
<evidence type="ECO:0000313" key="2">
    <source>
        <dbReference type="EMBL" id="KAG2658170.1"/>
    </source>
</evidence>
<proteinExistence type="predicted"/>
<reference evidence="2" key="1">
    <citation type="submission" date="2020-05" db="EMBL/GenBank/DDBJ databases">
        <title>WGS assembly of Panicum virgatum.</title>
        <authorList>
            <person name="Lovell J.T."/>
            <person name="Jenkins J."/>
            <person name="Shu S."/>
            <person name="Juenger T.E."/>
            <person name="Schmutz J."/>
        </authorList>
    </citation>
    <scope>NUCLEOTIDE SEQUENCE</scope>
    <source>
        <strain evidence="2">AP13</strain>
    </source>
</reference>
<sequence length="155" mass="16516">MWRPCARRELQNFAAFRSQNVQPPHPNLSPTQNPKPAAAPSTKPIRPYLRRPPGPTSAATGPCMCRPHLTNPGAGPCLRRRQSTSASTGRVYAGRRALLLPAPDPASASRRALLPPPPDPTSRPATGVLGPASSSCPKSVELPLSSQALHYFLSC</sequence>
<dbReference type="AlphaFoldDB" id="A0A8T0XDP9"/>
<evidence type="ECO:0000313" key="3">
    <source>
        <dbReference type="Proteomes" id="UP000823388"/>
    </source>
</evidence>
<dbReference type="Proteomes" id="UP000823388">
    <property type="component" value="Chromosome 1K"/>
</dbReference>
<protein>
    <submittedName>
        <fullName evidence="2">Uncharacterized protein</fullName>
    </submittedName>
</protein>
<comment type="caution">
    <text evidence="2">The sequence shown here is derived from an EMBL/GenBank/DDBJ whole genome shotgun (WGS) entry which is preliminary data.</text>
</comment>
<feature type="compositionally biased region" description="Polar residues" evidence="1">
    <location>
        <begin position="17"/>
        <end position="34"/>
    </location>
</feature>
<feature type="region of interest" description="Disordered" evidence="1">
    <location>
        <begin position="102"/>
        <end position="137"/>
    </location>
</feature>
<gene>
    <name evidence="2" type="ORF">PVAP13_1KG260000</name>
</gene>
<accession>A0A8T0XDP9</accession>
<organism evidence="2 3">
    <name type="scientific">Panicum virgatum</name>
    <name type="common">Blackwell switchgrass</name>
    <dbReference type="NCBI Taxonomy" id="38727"/>
    <lineage>
        <taxon>Eukaryota</taxon>
        <taxon>Viridiplantae</taxon>
        <taxon>Streptophyta</taxon>
        <taxon>Embryophyta</taxon>
        <taxon>Tracheophyta</taxon>
        <taxon>Spermatophyta</taxon>
        <taxon>Magnoliopsida</taxon>
        <taxon>Liliopsida</taxon>
        <taxon>Poales</taxon>
        <taxon>Poaceae</taxon>
        <taxon>PACMAD clade</taxon>
        <taxon>Panicoideae</taxon>
        <taxon>Panicodae</taxon>
        <taxon>Paniceae</taxon>
        <taxon>Panicinae</taxon>
        <taxon>Panicum</taxon>
        <taxon>Panicum sect. Hiantes</taxon>
    </lineage>
</organism>
<dbReference type="EMBL" id="CM029037">
    <property type="protein sequence ID" value="KAG2658170.1"/>
    <property type="molecule type" value="Genomic_DNA"/>
</dbReference>